<evidence type="ECO:0000256" key="1">
    <source>
        <dbReference type="SAM" id="SignalP"/>
    </source>
</evidence>
<evidence type="ECO:0000313" key="4">
    <source>
        <dbReference type="Proteomes" id="UP000078240"/>
    </source>
</evidence>
<protein>
    <submittedName>
        <fullName evidence="2">Uncharacterized protein</fullName>
    </submittedName>
</protein>
<reference evidence="3" key="1">
    <citation type="submission" date="2015-05" db="EMBL/GenBank/DDBJ databases">
        <authorList>
            <person name="Wang D.B."/>
            <person name="Wang M."/>
        </authorList>
    </citation>
    <scope>NUCLEOTIDE SEQUENCE</scope>
    <source>
        <strain evidence="3">36-1</strain>
    </source>
</reference>
<dbReference type="EMBL" id="LSBH01000001">
    <property type="protein sequence ID" value="OAQ88023.1"/>
    <property type="molecule type" value="Genomic_DNA"/>
</dbReference>
<organism evidence="2 4">
    <name type="scientific">Purpureocillium lilacinum</name>
    <name type="common">Paecilomyces lilacinus</name>
    <dbReference type="NCBI Taxonomy" id="33203"/>
    <lineage>
        <taxon>Eukaryota</taxon>
        <taxon>Fungi</taxon>
        <taxon>Dikarya</taxon>
        <taxon>Ascomycota</taxon>
        <taxon>Pezizomycotina</taxon>
        <taxon>Sordariomycetes</taxon>
        <taxon>Hypocreomycetidae</taxon>
        <taxon>Hypocreales</taxon>
        <taxon>Ophiocordycipitaceae</taxon>
        <taxon>Purpureocillium</taxon>
    </lineage>
</organism>
<feature type="chain" id="PRO_5036010352" evidence="1">
    <location>
        <begin position="19"/>
        <end position="130"/>
    </location>
</feature>
<accession>A0A179HEV2</accession>
<sequence length="130" mass="14480">MKFVTLSTLSTFVASALAADCFGIVNKGLAQMADPYWDARYAMCHNEPNTGCGWQKECSTYASKNFGPGGKLKLQVTLSRKYTGNKEGFKDCWRATEDMINQCVKGQERYVSTWTYNGQLYQFDAVVVGA</sequence>
<feature type="signal peptide" evidence="1">
    <location>
        <begin position="1"/>
        <end position="18"/>
    </location>
</feature>
<reference evidence="2 4" key="3">
    <citation type="submission" date="2016-01" db="EMBL/GenBank/DDBJ databases">
        <title>Biosynthesis of antibiotic leucinostatins and their inhibition on Phytophthora in bio-control Purpureocillium lilacinum.</title>
        <authorList>
            <person name="Wang G."/>
            <person name="Liu Z."/>
            <person name="Lin R."/>
            <person name="Li E."/>
            <person name="Mao Z."/>
            <person name="Ling J."/>
            <person name="Yin W."/>
            <person name="Xie B."/>
        </authorList>
    </citation>
    <scope>NUCLEOTIDE SEQUENCE [LARGE SCALE GENOMIC DNA]</scope>
    <source>
        <strain evidence="2">PLBJ-1</strain>
    </source>
</reference>
<evidence type="ECO:0000313" key="5">
    <source>
        <dbReference type="Proteomes" id="UP000245956"/>
    </source>
</evidence>
<reference evidence="3 5" key="2">
    <citation type="journal article" date="2016" name="Front. Microbiol.">
        <title>Genome and transcriptome sequences reveal the specific parasitism of the nematophagous Purpureocillium lilacinum 36-1.</title>
        <authorList>
            <person name="Xie J."/>
            <person name="Li S."/>
            <person name="Mo C."/>
            <person name="Xiao X."/>
            <person name="Peng D."/>
            <person name="Wang G."/>
            <person name="Xiao Y."/>
        </authorList>
    </citation>
    <scope>NUCLEOTIDE SEQUENCE [LARGE SCALE GENOMIC DNA]</scope>
    <source>
        <strain evidence="3 5">36-1</strain>
    </source>
</reference>
<proteinExistence type="predicted"/>
<evidence type="ECO:0000313" key="3">
    <source>
        <dbReference type="EMBL" id="PWI66829.1"/>
    </source>
</evidence>
<comment type="caution">
    <text evidence="2">The sequence shown here is derived from an EMBL/GenBank/DDBJ whole genome shotgun (WGS) entry which is preliminary data.</text>
</comment>
<dbReference type="Proteomes" id="UP000078240">
    <property type="component" value="Unassembled WGS sequence"/>
</dbReference>
<name>A0A179HEV2_PURLI</name>
<dbReference type="EMBL" id="LCWV01000022">
    <property type="protein sequence ID" value="PWI66829.1"/>
    <property type="molecule type" value="Genomic_DNA"/>
</dbReference>
<dbReference type="Proteomes" id="UP000245956">
    <property type="component" value="Unassembled WGS sequence"/>
</dbReference>
<dbReference type="AlphaFoldDB" id="A0A179HEV2"/>
<gene>
    <name evidence="3" type="ORF">PCL_04673</name>
    <name evidence="2" type="ORF">VFPBJ_02064</name>
</gene>
<dbReference type="OrthoDB" id="4216327at2759"/>
<evidence type="ECO:0000313" key="2">
    <source>
        <dbReference type="EMBL" id="OAQ88023.1"/>
    </source>
</evidence>
<keyword evidence="1" id="KW-0732">Signal</keyword>